<dbReference type="InterPro" id="IPR036259">
    <property type="entry name" value="MFS_trans_sf"/>
</dbReference>
<feature type="transmembrane region" description="Helical" evidence="14">
    <location>
        <begin position="747"/>
        <end position="769"/>
    </location>
</feature>
<reference evidence="16 17" key="1">
    <citation type="submission" date="2016-09" db="EMBL/GenBank/DDBJ databases">
        <title>Aspergillus awamori IFM 58123T.</title>
        <authorList>
            <person name="Kusuya Y."/>
            <person name="Shimizu M."/>
            <person name="Takahashi H."/>
            <person name="Yaguchi T."/>
        </authorList>
    </citation>
    <scope>NUCLEOTIDE SEQUENCE [LARGE SCALE GENOMIC DNA]</scope>
    <source>
        <strain evidence="16 17">IFM 58123</strain>
    </source>
</reference>
<feature type="transmembrane region" description="Helical" evidence="14">
    <location>
        <begin position="579"/>
        <end position="597"/>
    </location>
</feature>
<evidence type="ECO:0000256" key="4">
    <source>
        <dbReference type="ARBA" id="ARBA00012759"/>
    </source>
</evidence>
<keyword evidence="12 14" id="KW-0472">Membrane</keyword>
<feature type="transmembrane region" description="Helical" evidence="14">
    <location>
        <begin position="813"/>
        <end position="836"/>
    </location>
</feature>
<keyword evidence="6" id="KW-0645">Protease</keyword>
<dbReference type="PANTHER" id="PTHR48022:SF48">
    <property type="entry name" value="SUGAR TRANSPORTER, PUTATIVE (AFU_ORTHOLOGUE AFUA_3G06730)-RELATED"/>
    <property type="match status" value="1"/>
</dbReference>
<dbReference type="GO" id="GO:0004843">
    <property type="term" value="F:cysteine-type deubiquitinase activity"/>
    <property type="evidence" value="ECO:0007669"/>
    <property type="project" value="UniProtKB-EC"/>
</dbReference>
<evidence type="ECO:0000256" key="3">
    <source>
        <dbReference type="ARBA" id="ARBA00010992"/>
    </source>
</evidence>
<dbReference type="AlphaFoldDB" id="A0A401KNI3"/>
<dbReference type="InterPro" id="IPR042467">
    <property type="entry name" value="Peptidase_C65_otubain_sub2"/>
</dbReference>
<dbReference type="GO" id="GO:0006508">
    <property type="term" value="P:proteolysis"/>
    <property type="evidence" value="ECO:0007669"/>
    <property type="project" value="UniProtKB-KW"/>
</dbReference>
<dbReference type="SUPFAM" id="SSF103473">
    <property type="entry name" value="MFS general substrate transporter"/>
    <property type="match status" value="1"/>
</dbReference>
<dbReference type="Pfam" id="PF10275">
    <property type="entry name" value="Peptidase_C65"/>
    <property type="match status" value="1"/>
</dbReference>
<keyword evidence="9" id="KW-0378">Hydrolase</keyword>
<feature type="transmembrane region" description="Helical" evidence="14">
    <location>
        <begin position="885"/>
        <end position="904"/>
    </location>
</feature>
<feature type="domain" description="Major facilitator superfamily (MFS) profile" evidence="15">
    <location>
        <begin position="450"/>
        <end position="938"/>
    </location>
</feature>
<keyword evidence="11 14" id="KW-1133">Transmembrane helix</keyword>
<dbReference type="GO" id="GO:0005351">
    <property type="term" value="F:carbohydrate:proton symporter activity"/>
    <property type="evidence" value="ECO:0007669"/>
    <property type="project" value="TreeGrafter"/>
</dbReference>
<keyword evidence="8" id="KW-0833">Ubl conjugation pathway</keyword>
<dbReference type="InterPro" id="IPR003663">
    <property type="entry name" value="Sugar/inositol_transpt"/>
</dbReference>
<dbReference type="InterPro" id="IPR019400">
    <property type="entry name" value="Peptidase_C65_otubain"/>
</dbReference>
<dbReference type="InterPro" id="IPR020846">
    <property type="entry name" value="MFS_dom"/>
</dbReference>
<dbReference type="EMBL" id="BDHI01000007">
    <property type="protein sequence ID" value="GCB20858.1"/>
    <property type="molecule type" value="Genomic_DNA"/>
</dbReference>
<dbReference type="InterPro" id="IPR050360">
    <property type="entry name" value="MFS_Sugar_Transporters"/>
</dbReference>
<name>A0A401KNI3_ASPAW</name>
<feature type="transmembrane region" description="Helical" evidence="14">
    <location>
        <begin position="490"/>
        <end position="508"/>
    </location>
</feature>
<evidence type="ECO:0000313" key="17">
    <source>
        <dbReference type="Proteomes" id="UP000286921"/>
    </source>
</evidence>
<dbReference type="PROSITE" id="PS00216">
    <property type="entry name" value="SUGAR_TRANSPORT_1"/>
    <property type="match status" value="1"/>
</dbReference>
<evidence type="ECO:0000256" key="9">
    <source>
        <dbReference type="ARBA" id="ARBA00022801"/>
    </source>
</evidence>
<evidence type="ECO:0000256" key="7">
    <source>
        <dbReference type="ARBA" id="ARBA00022692"/>
    </source>
</evidence>
<feature type="transmembrane region" description="Helical" evidence="14">
    <location>
        <begin position="916"/>
        <end position="935"/>
    </location>
</feature>
<feature type="transmembrane region" description="Helical" evidence="14">
    <location>
        <begin position="848"/>
        <end position="873"/>
    </location>
</feature>
<dbReference type="GO" id="GO:0016020">
    <property type="term" value="C:membrane"/>
    <property type="evidence" value="ECO:0007669"/>
    <property type="project" value="UniProtKB-SubCell"/>
</dbReference>
<evidence type="ECO:0000259" key="15">
    <source>
        <dbReference type="PROSITE" id="PS50850"/>
    </source>
</evidence>
<feature type="region of interest" description="Disordered" evidence="13">
    <location>
        <begin position="1"/>
        <end position="22"/>
    </location>
</feature>
<dbReference type="Gene3D" id="1.20.1300.20">
    <property type="entry name" value="Peptidase C65 Otubain, subdomain 2"/>
    <property type="match status" value="1"/>
</dbReference>
<gene>
    <name evidence="16" type="ORF">AAWM_03743</name>
</gene>
<comment type="similarity">
    <text evidence="3">Belongs to the major facilitator superfamily. Sugar transporter (TC 2.A.1.1) family.</text>
</comment>
<dbReference type="Gene3D" id="3.30.200.60">
    <property type="entry name" value="Peptidase C65 Otubain, subdomain 1"/>
    <property type="match status" value="1"/>
</dbReference>
<dbReference type="PROSITE" id="PS50850">
    <property type="entry name" value="MFS"/>
    <property type="match status" value="1"/>
</dbReference>
<evidence type="ECO:0000256" key="11">
    <source>
        <dbReference type="ARBA" id="ARBA00022989"/>
    </source>
</evidence>
<dbReference type="InterPro" id="IPR005828">
    <property type="entry name" value="MFS_sugar_transport-like"/>
</dbReference>
<keyword evidence="7 14" id="KW-0812">Transmembrane</keyword>
<feature type="compositionally biased region" description="Polar residues" evidence="13">
    <location>
        <begin position="1"/>
        <end position="11"/>
    </location>
</feature>
<evidence type="ECO:0000256" key="8">
    <source>
        <dbReference type="ARBA" id="ARBA00022786"/>
    </source>
</evidence>
<comment type="catalytic activity">
    <reaction evidence="1">
        <text>Thiol-dependent hydrolysis of ester, thioester, amide, peptide and isopeptide bonds formed by the C-terminal Gly of ubiquitin (a 76-residue protein attached to proteins as an intracellular targeting signal).</text>
        <dbReference type="EC" id="3.4.19.12"/>
    </reaction>
</comment>
<feature type="transmembrane region" description="Helical" evidence="14">
    <location>
        <begin position="548"/>
        <end position="567"/>
    </location>
</feature>
<dbReference type="EC" id="3.4.19.12" evidence="4"/>
<feature type="transmembrane region" description="Helical" evidence="14">
    <location>
        <begin position="520"/>
        <end position="542"/>
    </location>
</feature>
<dbReference type="FunFam" id="1.20.1250.20:FF:000451">
    <property type="entry name" value="MFS sugar transporter, putative"/>
    <property type="match status" value="1"/>
</dbReference>
<evidence type="ECO:0000313" key="16">
    <source>
        <dbReference type="EMBL" id="GCB20858.1"/>
    </source>
</evidence>
<accession>A0A401KNI3</accession>
<dbReference type="PANTHER" id="PTHR48022">
    <property type="entry name" value="PLASTIDIC GLUCOSE TRANSPORTER 4"/>
    <property type="match status" value="1"/>
</dbReference>
<comment type="caution">
    <text evidence="16">The sequence shown here is derived from an EMBL/GenBank/DDBJ whole genome shotgun (WGS) entry which is preliminary data.</text>
</comment>
<evidence type="ECO:0000256" key="14">
    <source>
        <dbReference type="SAM" id="Phobius"/>
    </source>
</evidence>
<feature type="compositionally biased region" description="Pro residues" evidence="13">
    <location>
        <begin position="342"/>
        <end position="359"/>
    </location>
</feature>
<dbReference type="Pfam" id="PF00083">
    <property type="entry name" value="Sugar_tr"/>
    <property type="match status" value="1"/>
</dbReference>
<feature type="transmembrane region" description="Helical" evidence="14">
    <location>
        <begin position="789"/>
        <end position="806"/>
    </location>
</feature>
<evidence type="ECO:0000256" key="1">
    <source>
        <dbReference type="ARBA" id="ARBA00000707"/>
    </source>
</evidence>
<dbReference type="InterPro" id="IPR042468">
    <property type="entry name" value="Peptidase_C65_otubain_sub1"/>
</dbReference>
<dbReference type="SUPFAM" id="SSF54001">
    <property type="entry name" value="Cysteine proteinases"/>
    <property type="match status" value="1"/>
</dbReference>
<sequence>MERFQKLSNEFQPDVQGPPVSTKQSSSVIAMEYANADPAFATKSNALALTHPWTRTMKGDGNCGWRAVAFGYFENLLNLQNLMQVRHELARIKSMNALLDQTGQQEHLYEIFVDATEDVFNQIATAIQSGIRDETFLVDAFNEEYNSNAIITHFRLLTSAWMKLHPAQYEAFLSMPVEQYCATRIDVVRTEIDEIGLQALVDGVIGGSGFAVEIMYLDRSEGEAVTPHLLTPPRPTGGTICLLYRPGHYDLLYPAEPTVNMEPVVNYQYAMTSDYSPWDQGALAFDVNSSLMTIPNLMMDPSFGMAPSPMPAAPPSPYRVSPPQEVYQPPPMHASPPLSIASPPPPPPRMSAPPPPMSSLPPRSSDGPQIRLNPLVMKPNLSHSLPVTTPFKKTWDSLSIGRSTPLRSSLMLLRVGECLALKEYAAMASSPQNSNGGFALIYQNPYLLGVASFSTLGGLLFGYDQGVVSGVITMQSFGARFPRVYMDSSFKGWFVSTLLISAWFGSLINGPIVDRIGRKLSIITAVVVFVVGSAIQCGAVNIPMLFAGRAIAGVAVGQLTMVVPLYISEVSIPEIRGGLVVLQQLSVTIGILISYWIDYGTNYIGGTRCAPNIPYTGGTASSPSFDPYTDIPSDGICNGQSEASWRLPLAIQIIPALTLGLGMLFFPDSPRWLLMKERDDEALQALSRLRRQSTNNPDLTNEYLEIKASIMLENSFARERFPELSGFRLHAAQYISLVTTWARFKRLAIGCCIMFFQQFMGCNAIIYYAPTIFAQLGLDGNTSSLLATGVYGIINCLSTLPALFLIDKVGRRGLLMSGATGTCISLVIVGAIIGVYGSDLVHHRSAGWAGIAFIYIYDINFSYSLAPIGWVLPSEIFNLSIRSKAISITTSATWMCNFIIGLVTPDMLDSITWGTYIFFAAFCLLAFGFTFFFIPETRGKTLEDMDLIFGDTAAHEEKQRIVGIEAQLRGIDGPTVDPEFVKPFAQEEEDVA</sequence>
<protein>
    <recommendedName>
        <fullName evidence="4">ubiquitinyl hydrolase 1</fullName>
        <ecNumber evidence="4">3.4.19.12</ecNumber>
    </recommendedName>
</protein>
<keyword evidence="16" id="KW-0762">Sugar transport</keyword>
<dbReference type="PRINTS" id="PR00171">
    <property type="entry name" value="SUGRTRNSPORT"/>
</dbReference>
<evidence type="ECO:0000256" key="10">
    <source>
        <dbReference type="ARBA" id="ARBA00022807"/>
    </source>
</evidence>
<evidence type="ECO:0000256" key="5">
    <source>
        <dbReference type="ARBA" id="ARBA00022448"/>
    </source>
</evidence>
<feature type="region of interest" description="Disordered" evidence="13">
    <location>
        <begin position="310"/>
        <end position="373"/>
    </location>
</feature>
<dbReference type="Gene3D" id="1.20.1250.20">
    <property type="entry name" value="MFS general substrate transporter like domains"/>
    <property type="match status" value="2"/>
</dbReference>
<evidence type="ECO:0000256" key="12">
    <source>
        <dbReference type="ARBA" id="ARBA00023136"/>
    </source>
</evidence>
<dbReference type="FunFam" id="1.20.1300.20:FF:000003">
    <property type="entry name" value="Ubiquitin thiolesterase (OtuB1), putative"/>
    <property type="match status" value="1"/>
</dbReference>
<evidence type="ECO:0000256" key="6">
    <source>
        <dbReference type="ARBA" id="ARBA00022670"/>
    </source>
</evidence>
<feature type="transmembrane region" description="Helical" evidence="14">
    <location>
        <begin position="649"/>
        <end position="666"/>
    </location>
</feature>
<dbReference type="Proteomes" id="UP000286921">
    <property type="component" value="Unassembled WGS sequence"/>
</dbReference>
<dbReference type="CDD" id="cd17356">
    <property type="entry name" value="MFS_HXT"/>
    <property type="match status" value="1"/>
</dbReference>
<dbReference type="NCBIfam" id="TIGR00879">
    <property type="entry name" value="SP"/>
    <property type="match status" value="1"/>
</dbReference>
<organism evidence="16 17">
    <name type="scientific">Aspergillus awamori</name>
    <name type="common">Black koji mold</name>
    <dbReference type="NCBI Taxonomy" id="105351"/>
    <lineage>
        <taxon>Eukaryota</taxon>
        <taxon>Fungi</taxon>
        <taxon>Dikarya</taxon>
        <taxon>Ascomycota</taxon>
        <taxon>Pezizomycotina</taxon>
        <taxon>Eurotiomycetes</taxon>
        <taxon>Eurotiomycetidae</taxon>
        <taxon>Eurotiales</taxon>
        <taxon>Aspergillaceae</taxon>
        <taxon>Aspergillus</taxon>
    </lineage>
</organism>
<keyword evidence="10" id="KW-0788">Thiol protease</keyword>
<evidence type="ECO:0000256" key="2">
    <source>
        <dbReference type="ARBA" id="ARBA00004141"/>
    </source>
</evidence>
<dbReference type="PROSITE" id="PS00217">
    <property type="entry name" value="SUGAR_TRANSPORT_2"/>
    <property type="match status" value="1"/>
</dbReference>
<dbReference type="InterPro" id="IPR005829">
    <property type="entry name" value="Sugar_transporter_CS"/>
</dbReference>
<comment type="subcellular location">
    <subcellularLocation>
        <location evidence="2">Membrane</location>
        <topology evidence="2">Multi-pass membrane protein</topology>
    </subcellularLocation>
</comment>
<dbReference type="InterPro" id="IPR038765">
    <property type="entry name" value="Papain-like_cys_pep_sf"/>
</dbReference>
<keyword evidence="17" id="KW-1185">Reference proteome</keyword>
<evidence type="ECO:0000256" key="13">
    <source>
        <dbReference type="SAM" id="MobiDB-lite"/>
    </source>
</evidence>
<keyword evidence="5" id="KW-0813">Transport</keyword>
<dbReference type="CDD" id="cd22749">
    <property type="entry name" value="Otubain_C65"/>
    <property type="match status" value="1"/>
</dbReference>
<dbReference type="FunFam" id="1.20.1250.20:FF:000388">
    <property type="entry name" value="MFS sugar transporter, putative"/>
    <property type="match status" value="1"/>
</dbReference>
<proteinExistence type="inferred from homology"/>